<keyword evidence="11 14" id="KW-0472">Membrane</keyword>
<evidence type="ECO:0000256" key="10">
    <source>
        <dbReference type="ARBA" id="ARBA00023133"/>
    </source>
</evidence>
<evidence type="ECO:0000256" key="13">
    <source>
        <dbReference type="SAM" id="MobiDB-lite"/>
    </source>
</evidence>
<dbReference type="InterPro" id="IPR000537">
    <property type="entry name" value="UbiA_prenyltransferase"/>
</dbReference>
<evidence type="ECO:0000256" key="12">
    <source>
        <dbReference type="ARBA" id="ARBA00030253"/>
    </source>
</evidence>
<dbReference type="GO" id="GO:0008495">
    <property type="term" value="F:protoheme IX farnesyltransferase activity"/>
    <property type="evidence" value="ECO:0007669"/>
    <property type="project" value="InterPro"/>
</dbReference>
<reference evidence="15 16" key="1">
    <citation type="submission" date="2015-03" db="EMBL/GenBank/DDBJ databases">
        <authorList>
            <person name="Morales-Cruz A."/>
            <person name="Amrine K.C."/>
            <person name="Cantu D."/>
        </authorList>
    </citation>
    <scope>NUCLEOTIDE SEQUENCE [LARGE SCALE GENOMIC DNA]</scope>
    <source>
        <strain evidence="15">DS831</strain>
    </source>
</reference>
<evidence type="ECO:0000256" key="9">
    <source>
        <dbReference type="ARBA" id="ARBA00023128"/>
    </source>
</evidence>
<keyword evidence="10" id="KW-0350">Heme biosynthesis</keyword>
<feature type="region of interest" description="Disordered" evidence="13">
    <location>
        <begin position="496"/>
        <end position="535"/>
    </location>
</feature>
<feature type="transmembrane region" description="Helical" evidence="14">
    <location>
        <begin position="458"/>
        <end position="477"/>
    </location>
</feature>
<dbReference type="EMBL" id="LAQI01000108">
    <property type="protein sequence ID" value="KKY19949.1"/>
    <property type="molecule type" value="Genomic_DNA"/>
</dbReference>
<comment type="caution">
    <text evidence="15">The sequence shown here is derived from an EMBL/GenBank/DDBJ whole genome shotgun (WGS) entry which is preliminary data.</text>
</comment>
<feature type="compositionally biased region" description="Acidic residues" evidence="13">
    <location>
        <begin position="496"/>
        <end position="513"/>
    </location>
</feature>
<evidence type="ECO:0000256" key="2">
    <source>
        <dbReference type="ARBA" id="ARBA00004225"/>
    </source>
</evidence>
<comment type="function">
    <text evidence="1">Converts protoheme IX and farnesyl diphosphate to heme O.</text>
</comment>
<protein>
    <recommendedName>
        <fullName evidence="4">Protoheme IX farnesyltransferase, mitochondrial</fullName>
    </recommendedName>
    <alternativeName>
        <fullName evidence="12">Heme O synthase</fullName>
    </alternativeName>
</protein>
<dbReference type="GO" id="GO:0031966">
    <property type="term" value="C:mitochondrial membrane"/>
    <property type="evidence" value="ECO:0007669"/>
    <property type="project" value="UniProtKB-SubCell"/>
</dbReference>
<feature type="transmembrane region" description="Helical" evidence="14">
    <location>
        <begin position="407"/>
        <end position="429"/>
    </location>
</feature>
<dbReference type="InterPro" id="IPR006369">
    <property type="entry name" value="Protohaem_IX_farnesylTrfase"/>
</dbReference>
<evidence type="ECO:0000256" key="1">
    <source>
        <dbReference type="ARBA" id="ARBA00004013"/>
    </source>
</evidence>
<keyword evidence="8 14" id="KW-1133">Transmembrane helix</keyword>
<feature type="compositionally biased region" description="Low complexity" evidence="13">
    <location>
        <begin position="525"/>
        <end position="535"/>
    </location>
</feature>
<keyword evidence="7" id="KW-0809">Transit peptide</keyword>
<reference evidence="15 16" key="2">
    <citation type="submission" date="2015-05" db="EMBL/GenBank/DDBJ databases">
        <title>Distinctive expansion of gene families associated with plant cell wall degradation and secondary metabolism in the genomes of grapevine trunk pathogens.</title>
        <authorList>
            <person name="Lawrence D.P."/>
            <person name="Travadon R."/>
            <person name="Rolshausen P.E."/>
            <person name="Baumgartner K."/>
        </authorList>
    </citation>
    <scope>NUCLEOTIDE SEQUENCE [LARGE SCALE GENOMIC DNA]</scope>
    <source>
        <strain evidence="15">DS831</strain>
    </source>
</reference>
<dbReference type="AlphaFoldDB" id="A0A0G2EBT3"/>
<keyword evidence="9" id="KW-0496">Mitochondrion</keyword>
<dbReference type="CDD" id="cd13957">
    <property type="entry name" value="PT_UbiA_Cox10"/>
    <property type="match status" value="1"/>
</dbReference>
<dbReference type="Proteomes" id="UP000034182">
    <property type="component" value="Unassembled WGS sequence"/>
</dbReference>
<gene>
    <name evidence="15" type="ORF">UCDDS831_g05059</name>
</gene>
<dbReference type="GO" id="GO:0006784">
    <property type="term" value="P:heme A biosynthetic process"/>
    <property type="evidence" value="ECO:0007669"/>
    <property type="project" value="TreeGrafter"/>
</dbReference>
<feature type="transmembrane region" description="Helical" evidence="14">
    <location>
        <begin position="263"/>
        <end position="285"/>
    </location>
</feature>
<evidence type="ECO:0000256" key="6">
    <source>
        <dbReference type="ARBA" id="ARBA00022692"/>
    </source>
</evidence>
<comment type="subcellular location">
    <subcellularLocation>
        <location evidence="2">Mitochondrion membrane</location>
        <topology evidence="2">Multi-pass membrane protein</topology>
    </subcellularLocation>
</comment>
<evidence type="ECO:0000256" key="5">
    <source>
        <dbReference type="ARBA" id="ARBA00022679"/>
    </source>
</evidence>
<evidence type="ECO:0000313" key="16">
    <source>
        <dbReference type="Proteomes" id="UP000034182"/>
    </source>
</evidence>
<dbReference type="Pfam" id="PF01040">
    <property type="entry name" value="UbiA"/>
    <property type="match status" value="1"/>
</dbReference>
<dbReference type="PANTHER" id="PTHR43448">
    <property type="entry name" value="PROTOHEME IX FARNESYLTRANSFERASE, MITOCHONDRIAL"/>
    <property type="match status" value="1"/>
</dbReference>
<evidence type="ECO:0000256" key="3">
    <source>
        <dbReference type="ARBA" id="ARBA00005985"/>
    </source>
</evidence>
<dbReference type="NCBIfam" id="TIGR01473">
    <property type="entry name" value="cyoE_ctaB"/>
    <property type="match status" value="1"/>
</dbReference>
<name>A0A0G2EBT3_9PEZI</name>
<evidence type="ECO:0000256" key="8">
    <source>
        <dbReference type="ARBA" id="ARBA00022989"/>
    </source>
</evidence>
<proteinExistence type="inferred from homology"/>
<evidence type="ECO:0000256" key="4">
    <source>
        <dbReference type="ARBA" id="ARBA00016335"/>
    </source>
</evidence>
<evidence type="ECO:0000313" key="15">
    <source>
        <dbReference type="EMBL" id="KKY19949.1"/>
    </source>
</evidence>
<dbReference type="HAMAP" id="MF_00154">
    <property type="entry name" value="CyoE_CtaB"/>
    <property type="match status" value="1"/>
</dbReference>
<keyword evidence="6 14" id="KW-0812">Transmembrane</keyword>
<sequence length="535" mass="58115">MILRPPLLRSTPLQDAAPLCLRCLRRLERSQLPPPRRLLSTSRAVKDAALAARNPRTAFKKEYFWANAVLDDVLQGARRGVWSNAVSGRNGDKGAAPATLHEQPKIAHVVNHDATAGTELANELPHRRRKRLREEAKQAAVAETASDTEIRPDASAALSTSAQALPAQSLRRRFFTYLALTKPRLSFLIVLTATVPYAIYPVPALLAPAVTSTPSLSTLTLLFLTTGTGLASASANTFNMLFEPAHDAKMSRTKNRPLVRGLVSKRAALLFALGTGAAGVASLYYGVNPTVAFLGGLNILLYAGCYTPLKRVSAFNTWVGAVVGGIPPLMGWTAAAGQCATGAGTWDELLLGPGSAGGWLLGALLFAWQFPHFNALSWTIRDEYRNAGYQMLAWTNARMNARVALRYSLLMFPVCAALAAVGVVDWGFVVTSSAINGWMTYNAARFWWYEGTRGTARGLFWASVWHLPIVLVLAMAHKKGLWQRVWRAVVGEPVVDGDEEEDDEYWDDEDEEDGQQKVMSPAPPGKAVVPVVGAR</sequence>
<keyword evidence="5 15" id="KW-0808">Transferase</keyword>
<evidence type="ECO:0000256" key="14">
    <source>
        <dbReference type="SAM" id="Phobius"/>
    </source>
</evidence>
<comment type="similarity">
    <text evidence="3">Belongs to the UbiA prenyltransferase family.</text>
</comment>
<evidence type="ECO:0000256" key="7">
    <source>
        <dbReference type="ARBA" id="ARBA00022946"/>
    </source>
</evidence>
<organism evidence="15 16">
    <name type="scientific">Diplodia seriata</name>
    <dbReference type="NCBI Taxonomy" id="420778"/>
    <lineage>
        <taxon>Eukaryota</taxon>
        <taxon>Fungi</taxon>
        <taxon>Dikarya</taxon>
        <taxon>Ascomycota</taxon>
        <taxon>Pezizomycotina</taxon>
        <taxon>Dothideomycetes</taxon>
        <taxon>Dothideomycetes incertae sedis</taxon>
        <taxon>Botryosphaeriales</taxon>
        <taxon>Botryosphaeriaceae</taxon>
        <taxon>Diplodia</taxon>
    </lineage>
</organism>
<dbReference type="PANTHER" id="PTHR43448:SF2">
    <property type="entry name" value="PROTOHEME IX FARNESYLTRANSFERASE, MITOCHONDRIAL"/>
    <property type="match status" value="1"/>
</dbReference>
<evidence type="ECO:0000256" key="11">
    <source>
        <dbReference type="ARBA" id="ARBA00023136"/>
    </source>
</evidence>
<dbReference type="FunFam" id="1.10.357.140:FF:000004">
    <property type="entry name" value="Protoheme IX farnesyltransferase, mitochondrial"/>
    <property type="match status" value="1"/>
</dbReference>
<dbReference type="InterPro" id="IPR044878">
    <property type="entry name" value="UbiA_sf"/>
</dbReference>
<feature type="transmembrane region" description="Helical" evidence="14">
    <location>
        <begin position="174"/>
        <end position="199"/>
    </location>
</feature>
<dbReference type="Gene3D" id="1.10.357.140">
    <property type="entry name" value="UbiA prenyltransferase"/>
    <property type="match status" value="1"/>
</dbReference>
<accession>A0A0G2EBT3</accession>
<feature type="transmembrane region" description="Helical" evidence="14">
    <location>
        <begin position="291"/>
        <end position="309"/>
    </location>
</feature>
<feature type="transmembrane region" description="Helical" evidence="14">
    <location>
        <begin position="219"/>
        <end position="242"/>
    </location>
</feature>